<gene>
    <name evidence="1" type="ORF">A9C11_28540</name>
</gene>
<sequence length="84" mass="9343">MPRNGTQGHTARHEKQRAHVQAQYGKLGLSPEEVDALARLARRSKPATEKLLGMTRKELLARATRAGVRGRWRMTKAELVAALS</sequence>
<evidence type="ECO:0000313" key="1">
    <source>
        <dbReference type="EMBL" id="ANI17696.1"/>
    </source>
</evidence>
<reference evidence="1 2" key="1">
    <citation type="submission" date="2016-05" db="EMBL/GenBank/DDBJ databases">
        <title>Genome Sequence of Pseudomonas citronellolis Strain SJTE-3, an Estrogens and Persistent Organic Pollutants degradation strain.</title>
        <authorList>
            <person name="Liang R."/>
        </authorList>
    </citation>
    <scope>NUCLEOTIDE SEQUENCE [LARGE SCALE GENOMIC DNA]</scope>
    <source>
        <strain evidence="1 2">SJTE-3</strain>
    </source>
</reference>
<name>A0A1A9KIQ8_9PSED</name>
<accession>A0A1A9KIQ8</accession>
<protein>
    <submittedName>
        <fullName evidence="1">Uncharacterized protein</fullName>
    </submittedName>
</protein>
<organism evidence="1 2">
    <name type="scientific">Pseudomonas citronellolis</name>
    <dbReference type="NCBI Taxonomy" id="53408"/>
    <lineage>
        <taxon>Bacteria</taxon>
        <taxon>Pseudomonadati</taxon>
        <taxon>Pseudomonadota</taxon>
        <taxon>Gammaproteobacteria</taxon>
        <taxon>Pseudomonadales</taxon>
        <taxon>Pseudomonadaceae</taxon>
        <taxon>Pseudomonas</taxon>
    </lineage>
</organism>
<evidence type="ECO:0000313" key="2">
    <source>
        <dbReference type="Proteomes" id="UP000077748"/>
    </source>
</evidence>
<proteinExistence type="predicted"/>
<dbReference type="RefSeq" id="WP_009613353.1">
    <property type="nucleotide sequence ID" value="NZ_BDGS01000001.1"/>
</dbReference>
<dbReference type="Proteomes" id="UP000077748">
    <property type="component" value="Chromosome"/>
</dbReference>
<dbReference type="EMBL" id="CP015878">
    <property type="protein sequence ID" value="ANI17696.1"/>
    <property type="molecule type" value="Genomic_DNA"/>
</dbReference>
<dbReference type="AlphaFoldDB" id="A0A1A9KIQ8"/>